<gene>
    <name evidence="2" type="ORF">COW24_03280</name>
</gene>
<accession>A0A2M7H3M8</accession>
<evidence type="ECO:0000256" key="1">
    <source>
        <dbReference type="SAM" id="MobiDB-lite"/>
    </source>
</evidence>
<comment type="caution">
    <text evidence="2">The sequence shown here is derived from an EMBL/GenBank/DDBJ whole genome shotgun (WGS) entry which is preliminary data.</text>
</comment>
<proteinExistence type="predicted"/>
<evidence type="ECO:0000313" key="2">
    <source>
        <dbReference type="EMBL" id="PIW36837.1"/>
    </source>
</evidence>
<dbReference type="EMBL" id="PFGC01000038">
    <property type="protein sequence ID" value="PIW36837.1"/>
    <property type="molecule type" value="Genomic_DNA"/>
</dbReference>
<dbReference type="Gene3D" id="1.10.3910.10">
    <property type="entry name" value="SP0561-like"/>
    <property type="match status" value="1"/>
</dbReference>
<protein>
    <recommendedName>
        <fullName evidence="4">DUF1858 domain-containing protein</fullName>
    </recommendedName>
</protein>
<feature type="compositionally biased region" description="Basic and acidic residues" evidence="1">
    <location>
        <begin position="76"/>
        <end position="123"/>
    </location>
</feature>
<dbReference type="Proteomes" id="UP000230292">
    <property type="component" value="Unassembled WGS sequence"/>
</dbReference>
<name>A0A2M7H3M8_9BACT</name>
<evidence type="ECO:0008006" key="4">
    <source>
        <dbReference type="Google" id="ProtNLM"/>
    </source>
</evidence>
<organism evidence="2 3">
    <name type="scientific">Candidatus Kerfeldbacteria bacterium CG15_BIG_FIL_POST_REV_8_21_14_020_45_12</name>
    <dbReference type="NCBI Taxonomy" id="2014247"/>
    <lineage>
        <taxon>Bacteria</taxon>
        <taxon>Candidatus Kerfeldiibacteriota</taxon>
    </lineage>
</organism>
<dbReference type="InterPro" id="IPR038062">
    <property type="entry name" value="ScdA-like_N_sf"/>
</dbReference>
<sequence>MKVTLDTIFGEILEDYPASEDVLRKFLGEAYCLTCPGKMFDNIGNGAMIHGLSDEAATEMVKDLQAVVDAAEGVEGNDHSAVDSETEPKVVPEHDHGAEDHAGHDHSGHSHDKDNHAEHNHDEVENEDTLAEDDDLIV</sequence>
<dbReference type="AlphaFoldDB" id="A0A2M7H3M8"/>
<dbReference type="SUPFAM" id="SSF140683">
    <property type="entry name" value="SP0561-like"/>
    <property type="match status" value="1"/>
</dbReference>
<evidence type="ECO:0000313" key="3">
    <source>
        <dbReference type="Proteomes" id="UP000230292"/>
    </source>
</evidence>
<feature type="region of interest" description="Disordered" evidence="1">
    <location>
        <begin position="71"/>
        <end position="138"/>
    </location>
</feature>
<feature type="compositionally biased region" description="Acidic residues" evidence="1">
    <location>
        <begin position="124"/>
        <end position="138"/>
    </location>
</feature>
<reference evidence="2 3" key="1">
    <citation type="submission" date="2017-09" db="EMBL/GenBank/DDBJ databases">
        <title>Depth-based differentiation of microbial function through sediment-hosted aquifers and enrichment of novel symbionts in the deep terrestrial subsurface.</title>
        <authorList>
            <person name="Probst A.J."/>
            <person name="Ladd B."/>
            <person name="Jarett J.K."/>
            <person name="Geller-Mcgrath D.E."/>
            <person name="Sieber C.M."/>
            <person name="Emerson J.B."/>
            <person name="Anantharaman K."/>
            <person name="Thomas B.C."/>
            <person name="Malmstrom R."/>
            <person name="Stieglmeier M."/>
            <person name="Klingl A."/>
            <person name="Woyke T."/>
            <person name="Ryan C.M."/>
            <person name="Banfield J.F."/>
        </authorList>
    </citation>
    <scope>NUCLEOTIDE SEQUENCE [LARGE SCALE GENOMIC DNA]</scope>
    <source>
        <strain evidence="2">CG15_BIG_FIL_POST_REV_8_21_14_020_45_12</strain>
    </source>
</reference>